<evidence type="ECO:0000256" key="1">
    <source>
        <dbReference type="ARBA" id="ARBA00004571"/>
    </source>
</evidence>
<dbReference type="PANTHER" id="PTHR30442">
    <property type="entry name" value="IRON III DICITRATE TRANSPORT PROTEIN FECA"/>
    <property type="match status" value="1"/>
</dbReference>
<dbReference type="RefSeq" id="WP_166077414.1">
    <property type="nucleotide sequence ID" value="NZ_JAAJBT010000005.1"/>
</dbReference>
<evidence type="ECO:0000259" key="12">
    <source>
        <dbReference type="Pfam" id="PF07715"/>
    </source>
</evidence>
<keyword evidence="13" id="KW-0675">Receptor</keyword>
<protein>
    <submittedName>
        <fullName evidence="13">TonB-dependent receptor</fullName>
    </submittedName>
</protein>
<evidence type="ECO:0000313" key="13">
    <source>
        <dbReference type="EMBL" id="NHM02307.1"/>
    </source>
</evidence>
<dbReference type="InterPro" id="IPR037066">
    <property type="entry name" value="Plug_dom_sf"/>
</dbReference>
<keyword evidence="3 9" id="KW-1134">Transmembrane beta strand</keyword>
<dbReference type="Gene3D" id="2.40.170.20">
    <property type="entry name" value="TonB-dependent receptor, beta-barrel domain"/>
    <property type="match status" value="1"/>
</dbReference>
<dbReference type="Pfam" id="PF00593">
    <property type="entry name" value="TonB_dep_Rec_b-barrel"/>
    <property type="match status" value="1"/>
</dbReference>
<organism evidence="13 14">
    <name type="scientific">Flavobacterium difficile</name>
    <dbReference type="NCBI Taxonomy" id="2709659"/>
    <lineage>
        <taxon>Bacteria</taxon>
        <taxon>Pseudomonadati</taxon>
        <taxon>Bacteroidota</taxon>
        <taxon>Flavobacteriia</taxon>
        <taxon>Flavobacteriales</taxon>
        <taxon>Flavobacteriaceae</taxon>
        <taxon>Flavobacterium</taxon>
    </lineage>
</organism>
<evidence type="ECO:0000256" key="5">
    <source>
        <dbReference type="ARBA" id="ARBA00022729"/>
    </source>
</evidence>
<dbReference type="InterPro" id="IPR000531">
    <property type="entry name" value="Beta-barrel_TonB"/>
</dbReference>
<evidence type="ECO:0000259" key="11">
    <source>
        <dbReference type="Pfam" id="PF00593"/>
    </source>
</evidence>
<dbReference type="Gene3D" id="2.170.130.10">
    <property type="entry name" value="TonB-dependent receptor, plug domain"/>
    <property type="match status" value="1"/>
</dbReference>
<keyword evidence="6 10" id="KW-0798">TonB box</keyword>
<keyword evidence="8 9" id="KW-0998">Cell outer membrane</keyword>
<evidence type="ECO:0000256" key="9">
    <source>
        <dbReference type="PROSITE-ProRule" id="PRU01360"/>
    </source>
</evidence>
<comment type="similarity">
    <text evidence="9 10">Belongs to the TonB-dependent receptor family.</text>
</comment>
<evidence type="ECO:0000256" key="8">
    <source>
        <dbReference type="ARBA" id="ARBA00023237"/>
    </source>
</evidence>
<keyword evidence="5" id="KW-0732">Signal</keyword>
<evidence type="ECO:0000256" key="6">
    <source>
        <dbReference type="ARBA" id="ARBA00023077"/>
    </source>
</evidence>
<keyword evidence="4 9" id="KW-0812">Transmembrane</keyword>
<dbReference type="InterPro" id="IPR012910">
    <property type="entry name" value="Plug_dom"/>
</dbReference>
<feature type="domain" description="TonB-dependent receptor plug" evidence="12">
    <location>
        <begin position="59"/>
        <end position="156"/>
    </location>
</feature>
<name>A0ABX0I9D4_9FLAO</name>
<evidence type="ECO:0000256" key="7">
    <source>
        <dbReference type="ARBA" id="ARBA00023136"/>
    </source>
</evidence>
<sequence>MKKIFYGFLVLSQISIAQELQQDTITKIPEILIEKQIHTPERMPDVKNNIIYSGKKNEVLKLENITANVANNNARELFSRVPGVTVWEYDGSGIQVNVATRGLNPNRSWEFNTRQNGYDISSDVFGYPEAYYNPSFQAVEKIEIVRGGAALQYGPQFGGLLNYVLKREKNKKFSYETQNTLGSYNMVSTYNAIGGTIGKFSYYVYNDSKKGDGWRENSRYDVRNTHAYLGYQFNKNTSLSAEYTNADYTAQQAGGILDADLQNNGRISYRDRNWFGAPWNLANITLDTKIADRLSLNVKAFGLIGERNSVGFLGNINAADPLTNRDVARDFYKNFGIETRSVFNYSLFKQEQNLAFGFRAYKAETNRKQNGKGTTGYDFDLSVENNKFNRDLDFTTTNFALFAENLFKLSDQLSITPGIRLESIKNEMEGRFNVVSGNDVMVTPATNERTVLLAGLGAQYNFVSTNIYTNITQAYRPVLFGDLTPPATTDVIDSNLKDNTGYTFDLGYRGDLYNFITFDVSYFYMQYNNRIGTIRRFINDDPAQGTFQFRTNLGESVNKGFEGYVAVDIFKAAKLKNAGSLEVFGTLSFINAKYTKNKVYAASGSTITESDYAGNRVEYAPKYIHQFGITYGYKNVSSTFQNKIMSDVYTNAKNDITPSANANDGLIQKYTVYDWSFKLNFLEKYNIRGGINNVFNTAYATRRAGGFPGPGLIPNEGRTVYISLGAKF</sequence>
<feature type="domain" description="TonB-dependent receptor-like beta-barrel" evidence="11">
    <location>
        <begin position="214"/>
        <end position="694"/>
    </location>
</feature>
<dbReference type="PROSITE" id="PS01156">
    <property type="entry name" value="TONB_DEPENDENT_REC_2"/>
    <property type="match status" value="1"/>
</dbReference>
<gene>
    <name evidence="13" type="ORF">G4D72_09325</name>
</gene>
<dbReference type="PANTHER" id="PTHR30442:SF0">
    <property type="entry name" value="FE(3+) DICITRATE TRANSPORT PROTEIN FECA"/>
    <property type="match status" value="1"/>
</dbReference>
<keyword evidence="7 9" id="KW-0472">Membrane</keyword>
<dbReference type="EMBL" id="JAAJBT010000005">
    <property type="protein sequence ID" value="NHM02307.1"/>
    <property type="molecule type" value="Genomic_DNA"/>
</dbReference>
<keyword evidence="14" id="KW-1185">Reference proteome</keyword>
<dbReference type="InterPro" id="IPR036942">
    <property type="entry name" value="Beta-barrel_TonB_sf"/>
</dbReference>
<proteinExistence type="inferred from homology"/>
<evidence type="ECO:0000256" key="3">
    <source>
        <dbReference type="ARBA" id="ARBA00022452"/>
    </source>
</evidence>
<comment type="caution">
    <text evidence="13">The sequence shown here is derived from an EMBL/GenBank/DDBJ whole genome shotgun (WGS) entry which is preliminary data.</text>
</comment>
<evidence type="ECO:0000256" key="4">
    <source>
        <dbReference type="ARBA" id="ARBA00022692"/>
    </source>
</evidence>
<reference evidence="13 14" key="1">
    <citation type="submission" date="2020-02" db="EMBL/GenBank/DDBJ databases">
        <authorList>
            <person name="Chen W.-M."/>
        </authorList>
    </citation>
    <scope>NUCLEOTIDE SEQUENCE [LARGE SCALE GENOMIC DNA]</scope>
    <source>
        <strain evidence="13 14">KDG-16</strain>
    </source>
</reference>
<dbReference type="Pfam" id="PF07715">
    <property type="entry name" value="Plug"/>
    <property type="match status" value="1"/>
</dbReference>
<comment type="subcellular location">
    <subcellularLocation>
        <location evidence="1 9">Cell outer membrane</location>
        <topology evidence="1 9">Multi-pass membrane protein</topology>
    </subcellularLocation>
</comment>
<keyword evidence="2 9" id="KW-0813">Transport</keyword>
<dbReference type="PROSITE" id="PS52016">
    <property type="entry name" value="TONB_DEPENDENT_REC_3"/>
    <property type="match status" value="1"/>
</dbReference>
<dbReference type="Proteomes" id="UP000800984">
    <property type="component" value="Unassembled WGS sequence"/>
</dbReference>
<evidence type="ECO:0000256" key="2">
    <source>
        <dbReference type="ARBA" id="ARBA00022448"/>
    </source>
</evidence>
<dbReference type="InterPro" id="IPR039426">
    <property type="entry name" value="TonB-dep_rcpt-like"/>
</dbReference>
<evidence type="ECO:0000256" key="10">
    <source>
        <dbReference type="RuleBase" id="RU003357"/>
    </source>
</evidence>
<evidence type="ECO:0000313" key="14">
    <source>
        <dbReference type="Proteomes" id="UP000800984"/>
    </source>
</evidence>
<dbReference type="SUPFAM" id="SSF56935">
    <property type="entry name" value="Porins"/>
    <property type="match status" value="1"/>
</dbReference>
<accession>A0ABX0I9D4</accession>
<dbReference type="InterPro" id="IPR010917">
    <property type="entry name" value="TonB_rcpt_CS"/>
</dbReference>